<keyword evidence="1" id="KW-0175">Coiled coil</keyword>
<feature type="region of interest" description="Disordered" evidence="2">
    <location>
        <begin position="1"/>
        <end position="24"/>
    </location>
</feature>
<feature type="coiled-coil region" evidence="1">
    <location>
        <begin position="45"/>
        <end position="100"/>
    </location>
</feature>
<evidence type="ECO:0000313" key="3">
    <source>
        <dbReference type="EMBL" id="PVD35063.1"/>
    </source>
</evidence>
<dbReference type="Gene3D" id="3.30.70.1820">
    <property type="entry name" value="L1 transposable element, RRM domain"/>
    <property type="match status" value="1"/>
</dbReference>
<evidence type="ECO:0000256" key="1">
    <source>
        <dbReference type="SAM" id="Coils"/>
    </source>
</evidence>
<comment type="caution">
    <text evidence="3">The sequence shown here is derived from an EMBL/GenBank/DDBJ whole genome shotgun (WGS) entry which is preliminary data.</text>
</comment>
<gene>
    <name evidence="3" type="ORF">C0Q70_06344</name>
</gene>
<evidence type="ECO:0000313" key="4">
    <source>
        <dbReference type="Proteomes" id="UP000245119"/>
    </source>
</evidence>
<keyword evidence="4" id="KW-1185">Reference proteome</keyword>
<reference evidence="3 4" key="1">
    <citation type="submission" date="2018-04" db="EMBL/GenBank/DDBJ databases">
        <title>The genome of golden apple snail Pomacea canaliculata provides insight into stress tolerance and invasive adaptation.</title>
        <authorList>
            <person name="Liu C."/>
            <person name="Liu B."/>
            <person name="Ren Y."/>
            <person name="Zhang Y."/>
            <person name="Wang H."/>
            <person name="Li S."/>
            <person name="Jiang F."/>
            <person name="Yin L."/>
            <person name="Zhang G."/>
            <person name="Qian W."/>
            <person name="Fan W."/>
        </authorList>
    </citation>
    <scope>NUCLEOTIDE SEQUENCE [LARGE SCALE GENOMIC DNA]</scope>
    <source>
        <strain evidence="3">SZHN2017</strain>
        <tissue evidence="3">Muscle</tissue>
    </source>
</reference>
<evidence type="ECO:0000256" key="2">
    <source>
        <dbReference type="SAM" id="MobiDB-lite"/>
    </source>
</evidence>
<organism evidence="3 4">
    <name type="scientific">Pomacea canaliculata</name>
    <name type="common">Golden apple snail</name>
    <dbReference type="NCBI Taxonomy" id="400727"/>
    <lineage>
        <taxon>Eukaryota</taxon>
        <taxon>Metazoa</taxon>
        <taxon>Spiralia</taxon>
        <taxon>Lophotrochozoa</taxon>
        <taxon>Mollusca</taxon>
        <taxon>Gastropoda</taxon>
        <taxon>Caenogastropoda</taxon>
        <taxon>Architaenioglossa</taxon>
        <taxon>Ampullarioidea</taxon>
        <taxon>Ampullariidae</taxon>
        <taxon>Pomacea</taxon>
    </lineage>
</organism>
<accession>A0A2T7PNR5</accession>
<protein>
    <submittedName>
        <fullName evidence="3">Uncharacterized protein</fullName>
    </submittedName>
</protein>
<proteinExistence type="predicted"/>
<dbReference type="AlphaFoldDB" id="A0A2T7PNR5"/>
<dbReference type="Proteomes" id="UP000245119">
    <property type="component" value="Linkage Group LG3"/>
</dbReference>
<sequence>MTADDTLSQTPQTNQPLPQSPNPQEILTPVEKLILAKLDGNGANIDKVTATIERMESTMLVLQQEVDRLKRQVTELRKQQEAAQADIEVANSKALKAENKSNANEQYSRNYNIRIYYVAEPEGETIRECQETVLKLFREKLGVKQITERDLDAVHRQGRRLQQNQPRPIIVCFVSRKSREERIKNRKKRFVSASVYCQQG</sequence>
<name>A0A2T7PNR5_POMCA</name>
<dbReference type="EMBL" id="PZQS01000003">
    <property type="protein sequence ID" value="PVD35063.1"/>
    <property type="molecule type" value="Genomic_DNA"/>
</dbReference>